<dbReference type="EMBL" id="CP045894">
    <property type="protein sequence ID" value="QQP54702.1"/>
    <property type="molecule type" value="Genomic_DNA"/>
</dbReference>
<evidence type="ECO:0000313" key="1">
    <source>
        <dbReference type="EMBL" id="QQP54702.1"/>
    </source>
</evidence>
<dbReference type="AlphaFoldDB" id="A0A7T8KF02"/>
<proteinExistence type="predicted"/>
<name>A0A7T8KF02_CALRO</name>
<dbReference type="Proteomes" id="UP000595437">
    <property type="component" value="Chromosome 5"/>
</dbReference>
<protein>
    <submittedName>
        <fullName evidence="1">Uncharacterized protein</fullName>
    </submittedName>
</protein>
<accession>A0A7T8KF02</accession>
<gene>
    <name evidence="1" type="ORF">FKW44_007617</name>
</gene>
<reference evidence="2" key="1">
    <citation type="submission" date="2021-01" db="EMBL/GenBank/DDBJ databases">
        <title>Caligus Genome Assembly.</title>
        <authorList>
            <person name="Gallardo-Escarate C."/>
        </authorList>
    </citation>
    <scope>NUCLEOTIDE SEQUENCE [LARGE SCALE GENOMIC DNA]</scope>
</reference>
<organism evidence="1 2">
    <name type="scientific">Caligus rogercresseyi</name>
    <name type="common">Sea louse</name>
    <dbReference type="NCBI Taxonomy" id="217165"/>
    <lineage>
        <taxon>Eukaryota</taxon>
        <taxon>Metazoa</taxon>
        <taxon>Ecdysozoa</taxon>
        <taxon>Arthropoda</taxon>
        <taxon>Crustacea</taxon>
        <taxon>Multicrustacea</taxon>
        <taxon>Hexanauplia</taxon>
        <taxon>Copepoda</taxon>
        <taxon>Siphonostomatoida</taxon>
        <taxon>Caligidae</taxon>
        <taxon>Caligus</taxon>
    </lineage>
</organism>
<sequence length="57" mass="6497">MANRDWYFTSTCSVPHTANSTKKFLNKGIKVIDHPPTRLTLALQTSSTPRYEKMLEA</sequence>
<keyword evidence="2" id="KW-1185">Reference proteome</keyword>
<evidence type="ECO:0000313" key="2">
    <source>
        <dbReference type="Proteomes" id="UP000595437"/>
    </source>
</evidence>